<keyword evidence="2" id="KW-1185">Reference proteome</keyword>
<dbReference type="PANTHER" id="PTHR45786">
    <property type="entry name" value="DNA BINDING PROTEIN-LIKE"/>
    <property type="match status" value="1"/>
</dbReference>
<dbReference type="PANTHER" id="PTHR45786:SF66">
    <property type="entry name" value="HOOK MOTIF PROTEIN, PUTATIVE-RELATED"/>
    <property type="match status" value="1"/>
</dbReference>
<dbReference type="Proteomes" id="UP001157006">
    <property type="component" value="Chromosome 1L"/>
</dbReference>
<protein>
    <submittedName>
        <fullName evidence="1">Uncharacterized protein</fullName>
    </submittedName>
</protein>
<name>A0AAV0YV85_VICFA</name>
<gene>
    <name evidence="1" type="ORF">VFH_I350560</name>
</gene>
<accession>A0AAV0YV85</accession>
<proteinExistence type="predicted"/>
<organism evidence="1 2">
    <name type="scientific">Vicia faba</name>
    <name type="common">Broad bean</name>
    <name type="synonym">Faba vulgaris</name>
    <dbReference type="NCBI Taxonomy" id="3906"/>
    <lineage>
        <taxon>Eukaryota</taxon>
        <taxon>Viridiplantae</taxon>
        <taxon>Streptophyta</taxon>
        <taxon>Embryophyta</taxon>
        <taxon>Tracheophyta</taxon>
        <taxon>Spermatophyta</taxon>
        <taxon>Magnoliopsida</taxon>
        <taxon>eudicotyledons</taxon>
        <taxon>Gunneridae</taxon>
        <taxon>Pentapetalae</taxon>
        <taxon>rosids</taxon>
        <taxon>fabids</taxon>
        <taxon>Fabales</taxon>
        <taxon>Fabaceae</taxon>
        <taxon>Papilionoideae</taxon>
        <taxon>50 kb inversion clade</taxon>
        <taxon>NPAAA clade</taxon>
        <taxon>Hologalegina</taxon>
        <taxon>IRL clade</taxon>
        <taxon>Fabeae</taxon>
        <taxon>Vicia</taxon>
    </lineage>
</organism>
<evidence type="ECO:0000313" key="1">
    <source>
        <dbReference type="EMBL" id="CAI8588504.1"/>
    </source>
</evidence>
<reference evidence="1 2" key="1">
    <citation type="submission" date="2023-01" db="EMBL/GenBank/DDBJ databases">
        <authorList>
            <person name="Kreplak J."/>
        </authorList>
    </citation>
    <scope>NUCLEOTIDE SEQUENCE [LARGE SCALE GENOMIC DNA]</scope>
</reference>
<sequence>MWYHERMHKSSHSAKPKFMVYYGNGKVEIPLLKQPPEILANLLFDQENVISRKFQQQIRVYNMMFVFTSPGQPPKFSQLFTYDTENEVQNQMQGLRNTKGIDPLVVQQLSAMLYEHNTHAKRFKMAKQWLNEVDTLQIHFIAIMLELLLSNYYQAVATNHRKRNSDFLR</sequence>
<dbReference type="AlphaFoldDB" id="A0AAV0YV85"/>
<dbReference type="EMBL" id="OX451736">
    <property type="protein sequence ID" value="CAI8588504.1"/>
    <property type="molecule type" value="Genomic_DNA"/>
</dbReference>
<evidence type="ECO:0000313" key="2">
    <source>
        <dbReference type="Proteomes" id="UP001157006"/>
    </source>
</evidence>